<dbReference type="InterPro" id="IPR013520">
    <property type="entry name" value="Ribonucl_H"/>
</dbReference>
<dbReference type="SUPFAM" id="SSF53098">
    <property type="entry name" value="Ribonuclease H-like"/>
    <property type="match status" value="1"/>
</dbReference>
<dbReference type="Gene3D" id="3.30.420.10">
    <property type="entry name" value="Ribonuclease H-like superfamily/Ribonuclease H"/>
    <property type="match status" value="1"/>
</dbReference>
<dbReference type="InterPro" id="IPR034922">
    <property type="entry name" value="REX1-like_exo"/>
</dbReference>
<dbReference type="GO" id="GO:0004527">
    <property type="term" value="F:exonuclease activity"/>
    <property type="evidence" value="ECO:0007669"/>
    <property type="project" value="UniProtKB-KW"/>
</dbReference>
<evidence type="ECO:0000256" key="1">
    <source>
        <dbReference type="ARBA" id="ARBA00022722"/>
    </source>
</evidence>
<sequence length="347" mass="40028">MSPQEMHDSYSRFIIPEEILKNNGYLYFDNETSNRAQYKRDKWSAYTFMPDTDSTRKCTRCSRLFNRKSTFNRPNLCQYHPLKTELINGLRYHKCCSRRAGTSKGCQSHSFHVHQQPSESVLKEFVETPRPVSESDYRSNKVNIIGYYDSCHWWASVWQINESITGVLVACISSDSFQIFGLDVEMIHTENGLEAARISLVDAKNRIMIDEFIKPEGKIVHLNTQFSGIEMDHLEHGKTLRQIHRLLFQYINHSSILIGHGLSNDLKVLHLVHFNVIDTGLLFEDENGKMFSLKKLAKHILEEDIQHGGHDSIEDATTTLKIVEKLVHTDRMRSVSSPSSPDLLNTR</sequence>
<keyword evidence="6" id="KW-1185">Reference proteome</keyword>
<dbReference type="GO" id="GO:0005634">
    <property type="term" value="C:nucleus"/>
    <property type="evidence" value="ECO:0007669"/>
    <property type="project" value="TreeGrafter"/>
</dbReference>
<evidence type="ECO:0000259" key="4">
    <source>
        <dbReference type="SMART" id="SM00479"/>
    </source>
</evidence>
<dbReference type="InterPro" id="IPR012337">
    <property type="entry name" value="RNaseH-like_sf"/>
</dbReference>
<dbReference type="PANTHER" id="PTHR12801:SF153">
    <property type="entry name" value="EXONUCLEASE DOMAIN-CONTAINING PROTEIN"/>
    <property type="match status" value="1"/>
</dbReference>
<dbReference type="OrthoDB" id="206335at2759"/>
<dbReference type="SMART" id="SM00479">
    <property type="entry name" value="EXOIII"/>
    <property type="match status" value="1"/>
</dbReference>
<dbReference type="eggNOG" id="KOG2248">
    <property type="taxonomic scope" value="Eukaryota"/>
</dbReference>
<accession>G0NZF5</accession>
<dbReference type="PANTHER" id="PTHR12801">
    <property type="entry name" value="RNA EXONUCLEASE REXO1 / RECO3 FAMILY MEMBER-RELATED"/>
    <property type="match status" value="1"/>
</dbReference>
<evidence type="ECO:0000313" key="6">
    <source>
        <dbReference type="Proteomes" id="UP000008068"/>
    </source>
</evidence>
<keyword evidence="3" id="KW-0269">Exonuclease</keyword>
<dbReference type="InParanoid" id="G0NZF5"/>
<keyword evidence="1" id="KW-0540">Nuclease</keyword>
<dbReference type="Pfam" id="PF00929">
    <property type="entry name" value="RNase_T"/>
    <property type="match status" value="1"/>
</dbReference>
<feature type="domain" description="Exonuclease" evidence="4">
    <location>
        <begin position="178"/>
        <end position="332"/>
    </location>
</feature>
<dbReference type="HOGENOM" id="CLU_022453_5_0_1"/>
<evidence type="ECO:0000313" key="5">
    <source>
        <dbReference type="EMBL" id="EGT41149.1"/>
    </source>
</evidence>
<keyword evidence="2" id="KW-0378">Hydrolase</keyword>
<dbReference type="GO" id="GO:0003676">
    <property type="term" value="F:nucleic acid binding"/>
    <property type="evidence" value="ECO:0007669"/>
    <property type="project" value="InterPro"/>
</dbReference>
<dbReference type="InterPro" id="IPR036397">
    <property type="entry name" value="RNaseH_sf"/>
</dbReference>
<dbReference type="InterPro" id="IPR047021">
    <property type="entry name" value="REXO1/3/4-like"/>
</dbReference>
<reference evidence="6" key="1">
    <citation type="submission" date="2011-07" db="EMBL/GenBank/DDBJ databases">
        <authorList>
            <consortium name="Caenorhabditis brenneri Sequencing and Analysis Consortium"/>
            <person name="Wilson R.K."/>
        </authorList>
    </citation>
    <scope>NUCLEOTIDE SEQUENCE [LARGE SCALE GENOMIC DNA]</scope>
    <source>
        <strain evidence="6">PB2801</strain>
    </source>
</reference>
<evidence type="ECO:0000256" key="2">
    <source>
        <dbReference type="ARBA" id="ARBA00022801"/>
    </source>
</evidence>
<evidence type="ECO:0000256" key="3">
    <source>
        <dbReference type="ARBA" id="ARBA00022839"/>
    </source>
</evidence>
<organism evidence="6">
    <name type="scientific">Caenorhabditis brenneri</name>
    <name type="common">Nematode worm</name>
    <dbReference type="NCBI Taxonomy" id="135651"/>
    <lineage>
        <taxon>Eukaryota</taxon>
        <taxon>Metazoa</taxon>
        <taxon>Ecdysozoa</taxon>
        <taxon>Nematoda</taxon>
        <taxon>Chromadorea</taxon>
        <taxon>Rhabditida</taxon>
        <taxon>Rhabditina</taxon>
        <taxon>Rhabditomorpha</taxon>
        <taxon>Rhabditoidea</taxon>
        <taxon>Rhabditidae</taxon>
        <taxon>Peloderinae</taxon>
        <taxon>Caenorhabditis</taxon>
    </lineage>
</organism>
<name>G0NZF5_CAEBE</name>
<dbReference type="STRING" id="135651.G0NZF5"/>
<dbReference type="AlphaFoldDB" id="G0NZF5"/>
<gene>
    <name evidence="5" type="ORF">CAEBREN_29001</name>
</gene>
<dbReference type="Proteomes" id="UP000008068">
    <property type="component" value="Unassembled WGS sequence"/>
</dbReference>
<dbReference type="CDD" id="cd06145">
    <property type="entry name" value="REX1_like"/>
    <property type="match status" value="1"/>
</dbReference>
<proteinExistence type="predicted"/>
<dbReference type="EMBL" id="GL379989">
    <property type="protein sequence ID" value="EGT41149.1"/>
    <property type="molecule type" value="Genomic_DNA"/>
</dbReference>
<protein>
    <recommendedName>
        <fullName evidence="4">Exonuclease domain-containing protein</fullName>
    </recommendedName>
</protein>